<proteinExistence type="predicted"/>
<dbReference type="OrthoDB" id="3251775at2759"/>
<dbReference type="Proteomes" id="UP000054279">
    <property type="component" value="Unassembled WGS sequence"/>
</dbReference>
<dbReference type="EMBL" id="KN837838">
    <property type="protein sequence ID" value="KIJ23018.1"/>
    <property type="molecule type" value="Genomic_DNA"/>
</dbReference>
<protein>
    <recommendedName>
        <fullName evidence="2">DUF6533 domain-containing protein</fullName>
    </recommendedName>
</protein>
<dbReference type="Pfam" id="PF20151">
    <property type="entry name" value="DUF6533"/>
    <property type="match status" value="1"/>
</dbReference>
<evidence type="ECO:0000259" key="2">
    <source>
        <dbReference type="Pfam" id="PF20151"/>
    </source>
</evidence>
<evidence type="ECO:0000313" key="3">
    <source>
        <dbReference type="EMBL" id="KIJ23018.1"/>
    </source>
</evidence>
<name>A0A0C9T2K8_SPHS4</name>
<gene>
    <name evidence="3" type="ORF">M422DRAFT_276485</name>
</gene>
<dbReference type="InterPro" id="IPR045340">
    <property type="entry name" value="DUF6533"/>
</dbReference>
<feature type="transmembrane region" description="Helical" evidence="1">
    <location>
        <begin position="25"/>
        <end position="42"/>
    </location>
</feature>
<dbReference type="AlphaFoldDB" id="A0A0C9T2K8"/>
<evidence type="ECO:0000313" key="4">
    <source>
        <dbReference type="Proteomes" id="UP000054279"/>
    </source>
</evidence>
<organism evidence="3 4">
    <name type="scientific">Sphaerobolus stellatus (strain SS14)</name>
    <dbReference type="NCBI Taxonomy" id="990650"/>
    <lineage>
        <taxon>Eukaryota</taxon>
        <taxon>Fungi</taxon>
        <taxon>Dikarya</taxon>
        <taxon>Basidiomycota</taxon>
        <taxon>Agaricomycotina</taxon>
        <taxon>Agaricomycetes</taxon>
        <taxon>Phallomycetidae</taxon>
        <taxon>Geastrales</taxon>
        <taxon>Sphaerobolaceae</taxon>
        <taxon>Sphaerobolus</taxon>
    </lineage>
</organism>
<keyword evidence="1" id="KW-0812">Transmembrane</keyword>
<dbReference type="HOGENOM" id="CLU_065006_0_2_1"/>
<keyword evidence="1" id="KW-0472">Membrane</keyword>
<feature type="domain" description="DUF6533" evidence="2">
    <location>
        <begin position="28"/>
        <end position="73"/>
    </location>
</feature>
<reference evidence="3 4" key="1">
    <citation type="submission" date="2014-06" db="EMBL/GenBank/DDBJ databases">
        <title>Evolutionary Origins and Diversification of the Mycorrhizal Mutualists.</title>
        <authorList>
            <consortium name="DOE Joint Genome Institute"/>
            <consortium name="Mycorrhizal Genomics Consortium"/>
            <person name="Kohler A."/>
            <person name="Kuo A."/>
            <person name="Nagy L.G."/>
            <person name="Floudas D."/>
            <person name="Copeland A."/>
            <person name="Barry K.W."/>
            <person name="Cichocki N."/>
            <person name="Veneault-Fourrey C."/>
            <person name="LaButti K."/>
            <person name="Lindquist E.A."/>
            <person name="Lipzen A."/>
            <person name="Lundell T."/>
            <person name="Morin E."/>
            <person name="Murat C."/>
            <person name="Riley R."/>
            <person name="Ohm R."/>
            <person name="Sun H."/>
            <person name="Tunlid A."/>
            <person name="Henrissat B."/>
            <person name="Grigoriev I.V."/>
            <person name="Hibbett D.S."/>
            <person name="Martin F."/>
        </authorList>
    </citation>
    <scope>NUCLEOTIDE SEQUENCE [LARGE SCALE GENOMIC DNA]</scope>
    <source>
        <strain evidence="3 4">SS14</strain>
    </source>
</reference>
<keyword evidence="4" id="KW-1185">Reference proteome</keyword>
<evidence type="ECO:0000256" key="1">
    <source>
        <dbReference type="SAM" id="Phobius"/>
    </source>
</evidence>
<sequence length="292" mass="32462">MATNSSNADVPSPAEFIEETFDTQAFAYALLAGFVLLVYDTLLTIAEEIKFIWQRKFRLGSLLYIAARYGALIQLTAFILNYIVSETEKTFLAYAPCGSSMGAQFALSDSVLSGLIEALTTGITVYHTWREHKTLSALYEGGEYSFTTLFLRQGVMRFMIIFAWEVTSAITQPLINPFLSGIDVGIETAVSTILICRFVLQLRHFNDRNVDGISTSQDGQPPLETFKAAIRRADETMTQEFGDLEPSLSFAYSEGRTELQNTPNPKLEMHTIALEEYPSVTAVVRGEEPAIV</sequence>
<feature type="transmembrane region" description="Helical" evidence="1">
    <location>
        <begin position="62"/>
        <end position="84"/>
    </location>
</feature>
<keyword evidence="1" id="KW-1133">Transmembrane helix</keyword>
<accession>A0A0C9T2K8</accession>